<comment type="caution">
    <text evidence="2">The sequence shown here is derived from an EMBL/GenBank/DDBJ whole genome shotgun (WGS) entry which is preliminary data.</text>
</comment>
<feature type="domain" description="HTH marR-type" evidence="1">
    <location>
        <begin position="19"/>
        <end position="151"/>
    </location>
</feature>
<dbReference type="PANTHER" id="PTHR33164:SF101">
    <property type="entry name" value="TRANSCRIPTIONAL REPRESSOR MPRA"/>
    <property type="match status" value="1"/>
</dbReference>
<evidence type="ECO:0000313" key="3">
    <source>
        <dbReference type="Proteomes" id="UP001596391"/>
    </source>
</evidence>
<accession>A0ABW1ZBT6</accession>
<dbReference type="EMBL" id="JBHSWI010000001">
    <property type="protein sequence ID" value="MFC6646609.1"/>
    <property type="molecule type" value="Genomic_DNA"/>
</dbReference>
<dbReference type="Gene3D" id="1.10.10.10">
    <property type="entry name" value="Winged helix-like DNA-binding domain superfamily/Winged helix DNA-binding domain"/>
    <property type="match status" value="1"/>
</dbReference>
<evidence type="ECO:0000313" key="2">
    <source>
        <dbReference type="EMBL" id="MFC6646609.1"/>
    </source>
</evidence>
<dbReference type="InterPro" id="IPR039422">
    <property type="entry name" value="MarR/SlyA-like"/>
</dbReference>
<gene>
    <name evidence="2" type="ORF">ACFQBQ_13645</name>
</gene>
<organism evidence="2 3">
    <name type="scientific">Granulicella cerasi</name>
    <dbReference type="NCBI Taxonomy" id="741063"/>
    <lineage>
        <taxon>Bacteria</taxon>
        <taxon>Pseudomonadati</taxon>
        <taxon>Acidobacteriota</taxon>
        <taxon>Terriglobia</taxon>
        <taxon>Terriglobales</taxon>
        <taxon>Acidobacteriaceae</taxon>
        <taxon>Granulicella</taxon>
    </lineage>
</organism>
<reference evidence="3" key="1">
    <citation type="journal article" date="2019" name="Int. J. Syst. Evol. Microbiol.">
        <title>The Global Catalogue of Microorganisms (GCM) 10K type strain sequencing project: providing services to taxonomists for standard genome sequencing and annotation.</title>
        <authorList>
            <consortium name="The Broad Institute Genomics Platform"/>
            <consortium name="The Broad Institute Genome Sequencing Center for Infectious Disease"/>
            <person name="Wu L."/>
            <person name="Ma J."/>
        </authorList>
    </citation>
    <scope>NUCLEOTIDE SEQUENCE [LARGE SCALE GENOMIC DNA]</scope>
    <source>
        <strain evidence="3">CGMCC 1.16026</strain>
    </source>
</reference>
<dbReference type="InterPro" id="IPR036390">
    <property type="entry name" value="WH_DNA-bd_sf"/>
</dbReference>
<protein>
    <submittedName>
        <fullName evidence="2">MarR family winged helix-turn-helix transcriptional regulator</fullName>
    </submittedName>
</protein>
<name>A0ABW1ZBT6_9BACT</name>
<dbReference type="InterPro" id="IPR036388">
    <property type="entry name" value="WH-like_DNA-bd_sf"/>
</dbReference>
<dbReference type="Proteomes" id="UP001596391">
    <property type="component" value="Unassembled WGS sequence"/>
</dbReference>
<evidence type="ECO:0000259" key="1">
    <source>
        <dbReference type="PROSITE" id="PS50995"/>
    </source>
</evidence>
<dbReference type="SUPFAM" id="SSF46785">
    <property type="entry name" value="Winged helix' DNA-binding domain"/>
    <property type="match status" value="1"/>
</dbReference>
<dbReference type="InterPro" id="IPR000835">
    <property type="entry name" value="HTH_MarR-typ"/>
</dbReference>
<dbReference type="RefSeq" id="WP_263370266.1">
    <property type="nucleotide sequence ID" value="NZ_JAGSYD010000001.1"/>
</dbReference>
<keyword evidence="3" id="KW-1185">Reference proteome</keyword>
<proteinExistence type="predicted"/>
<dbReference type="PANTHER" id="PTHR33164">
    <property type="entry name" value="TRANSCRIPTIONAL REGULATOR, MARR FAMILY"/>
    <property type="match status" value="1"/>
</dbReference>
<sequence>MASSQQNSKAASAQSSTSSAALWVVLARAYRSMATFVEHSIASLGIGLSDFMILEALLHKGALTMSALCEVALLKNASMTAAVDRLESRSLVLRVPHATDRRVHLVELTREGRSLITKLYTQHEKDIDAVMAGVAISDRAAVREALKTIGLAAQERASVK</sequence>
<dbReference type="Pfam" id="PF01047">
    <property type="entry name" value="MarR"/>
    <property type="match status" value="1"/>
</dbReference>
<dbReference type="PROSITE" id="PS50995">
    <property type="entry name" value="HTH_MARR_2"/>
    <property type="match status" value="1"/>
</dbReference>
<dbReference type="SMART" id="SM00347">
    <property type="entry name" value="HTH_MARR"/>
    <property type="match status" value="1"/>
</dbReference>